<gene>
    <name evidence="6" type="ORF">EDC29_102343</name>
</gene>
<evidence type="ECO:0000313" key="6">
    <source>
        <dbReference type="EMBL" id="TCW38448.1"/>
    </source>
</evidence>
<organism evidence="6 7">
    <name type="scientific">Marichromatium gracile</name>
    <name type="common">Chromatium gracile</name>
    <dbReference type="NCBI Taxonomy" id="1048"/>
    <lineage>
        <taxon>Bacteria</taxon>
        <taxon>Pseudomonadati</taxon>
        <taxon>Pseudomonadota</taxon>
        <taxon>Gammaproteobacteria</taxon>
        <taxon>Chromatiales</taxon>
        <taxon>Chromatiaceae</taxon>
        <taxon>Marichromatium</taxon>
    </lineage>
</organism>
<dbReference type="NCBIfam" id="TIGR02521">
    <property type="entry name" value="type_IV_pilW"/>
    <property type="match status" value="1"/>
</dbReference>
<dbReference type="InterPro" id="IPR013105">
    <property type="entry name" value="TPR_2"/>
</dbReference>
<proteinExistence type="predicted"/>
<comment type="caution">
    <text evidence="6">The sequence shown here is derived from an EMBL/GenBank/DDBJ whole genome shotgun (WGS) entry which is preliminary data.</text>
</comment>
<dbReference type="SMART" id="SM00028">
    <property type="entry name" value="TPR"/>
    <property type="match status" value="3"/>
</dbReference>
<dbReference type="Pfam" id="PF07719">
    <property type="entry name" value="TPR_2"/>
    <property type="match status" value="1"/>
</dbReference>
<dbReference type="AlphaFoldDB" id="A0A4R4AGQ1"/>
<keyword evidence="5" id="KW-0732">Signal</keyword>
<evidence type="ECO:0000256" key="1">
    <source>
        <dbReference type="ARBA" id="ARBA00022737"/>
    </source>
</evidence>
<dbReference type="PROSITE" id="PS51257">
    <property type="entry name" value="PROKAR_LIPOPROTEIN"/>
    <property type="match status" value="1"/>
</dbReference>
<keyword evidence="2 3" id="KW-0802">TPR repeat</keyword>
<evidence type="ECO:0000256" key="5">
    <source>
        <dbReference type="SAM" id="SignalP"/>
    </source>
</evidence>
<feature type="chain" id="PRO_5020518356" evidence="5">
    <location>
        <begin position="22"/>
        <end position="275"/>
    </location>
</feature>
<dbReference type="Proteomes" id="UP000295247">
    <property type="component" value="Unassembled WGS sequence"/>
</dbReference>
<dbReference type="InterPro" id="IPR051012">
    <property type="entry name" value="CellSynth/LPSAsmb/PSIAsmb"/>
</dbReference>
<dbReference type="PANTHER" id="PTHR45586:SF1">
    <property type="entry name" value="LIPOPOLYSACCHARIDE ASSEMBLY PROTEIN B"/>
    <property type="match status" value="1"/>
</dbReference>
<feature type="compositionally biased region" description="Basic and acidic residues" evidence="4">
    <location>
        <begin position="266"/>
        <end position="275"/>
    </location>
</feature>
<dbReference type="InterPro" id="IPR013360">
    <property type="entry name" value="Pilus_4_PilW"/>
</dbReference>
<dbReference type="Pfam" id="PF13181">
    <property type="entry name" value="TPR_8"/>
    <property type="match status" value="1"/>
</dbReference>
<reference evidence="6 7" key="1">
    <citation type="submission" date="2019-03" db="EMBL/GenBank/DDBJ databases">
        <title>Genomic Encyclopedia of Type Strains, Phase IV (KMG-IV): sequencing the most valuable type-strain genomes for metagenomic binning, comparative biology and taxonomic classification.</title>
        <authorList>
            <person name="Goeker M."/>
        </authorList>
    </citation>
    <scope>NUCLEOTIDE SEQUENCE [LARGE SCALE GENOMIC DNA]</scope>
    <source>
        <strain evidence="6 7">DSM 203</strain>
    </source>
</reference>
<dbReference type="SUPFAM" id="SSF48452">
    <property type="entry name" value="TPR-like"/>
    <property type="match status" value="1"/>
</dbReference>
<feature type="region of interest" description="Disordered" evidence="4">
    <location>
        <begin position="254"/>
        <end position="275"/>
    </location>
</feature>
<dbReference type="EMBL" id="SMDC01000002">
    <property type="protein sequence ID" value="TCW38448.1"/>
    <property type="molecule type" value="Genomic_DNA"/>
</dbReference>
<dbReference type="Gene3D" id="1.25.40.10">
    <property type="entry name" value="Tetratricopeptide repeat domain"/>
    <property type="match status" value="1"/>
</dbReference>
<feature type="repeat" description="TPR" evidence="3">
    <location>
        <begin position="79"/>
        <end position="112"/>
    </location>
</feature>
<evidence type="ECO:0000313" key="7">
    <source>
        <dbReference type="Proteomes" id="UP000295247"/>
    </source>
</evidence>
<dbReference type="InterPro" id="IPR019734">
    <property type="entry name" value="TPR_rpt"/>
</dbReference>
<accession>A0A4R4AGQ1</accession>
<sequence>MTPRWPRPLALAVLLCLTLLAGCGGAEKRPEGGDALGLEPDDSPAEIYVRMAEQYYARGQIEVAFRRALQALEADRRYARAHVWMAFLYEQLGKDALATEHYERAVQLAPKNPDVLHAYGSYLCREQRYAEAEAQFLEALDNPLYATPWVTMTNAGDCARKKGDASQAEAYYRSAVAANPKFGPALVKRAAMAYARGEIKAAKGDIDRYFGAETLRTATSTREALQLGASIERQLGDRERANFYQRALRERFPDAAASRESQGVQLDERDQITES</sequence>
<feature type="signal peptide" evidence="5">
    <location>
        <begin position="1"/>
        <end position="21"/>
    </location>
</feature>
<keyword evidence="1" id="KW-0677">Repeat</keyword>
<dbReference type="PROSITE" id="PS50005">
    <property type="entry name" value="TPR"/>
    <property type="match status" value="1"/>
</dbReference>
<name>A0A4R4AGQ1_MARGR</name>
<protein>
    <submittedName>
        <fullName evidence="6">Type IV pilus assembly protein PilF</fullName>
    </submittedName>
</protein>
<dbReference type="PANTHER" id="PTHR45586">
    <property type="entry name" value="TPR REPEAT-CONTAINING PROTEIN PA4667"/>
    <property type="match status" value="1"/>
</dbReference>
<evidence type="ECO:0000256" key="3">
    <source>
        <dbReference type="PROSITE-ProRule" id="PRU00339"/>
    </source>
</evidence>
<evidence type="ECO:0000256" key="2">
    <source>
        <dbReference type="ARBA" id="ARBA00022803"/>
    </source>
</evidence>
<dbReference type="InterPro" id="IPR011990">
    <property type="entry name" value="TPR-like_helical_dom_sf"/>
</dbReference>
<dbReference type="RefSeq" id="WP_123140854.1">
    <property type="nucleotide sequence ID" value="NZ_NRRH01000003.1"/>
</dbReference>
<evidence type="ECO:0000256" key="4">
    <source>
        <dbReference type="SAM" id="MobiDB-lite"/>
    </source>
</evidence>